<keyword evidence="3" id="KW-1185">Reference proteome</keyword>
<dbReference type="EMBL" id="CP025704">
    <property type="protein sequence ID" value="AUN97006.1"/>
    <property type="molecule type" value="Genomic_DNA"/>
</dbReference>
<feature type="transmembrane region" description="Helical" evidence="1">
    <location>
        <begin position="48"/>
        <end position="81"/>
    </location>
</feature>
<proteinExistence type="predicted"/>
<keyword evidence="1" id="KW-1133">Transmembrane helix</keyword>
<keyword evidence="1" id="KW-0472">Membrane</keyword>
<keyword evidence="1" id="KW-0812">Transmembrane</keyword>
<dbReference type="AlphaFoldDB" id="A0A2K9NNA4"/>
<organism evidence="2 3">
    <name type="scientific">Bacteriovorax stolpii</name>
    <name type="common">Bdellovibrio stolpii</name>
    <dbReference type="NCBI Taxonomy" id="960"/>
    <lineage>
        <taxon>Bacteria</taxon>
        <taxon>Pseudomonadati</taxon>
        <taxon>Bdellovibrionota</taxon>
        <taxon>Bacteriovoracia</taxon>
        <taxon>Bacteriovoracales</taxon>
        <taxon>Bacteriovoracaceae</taxon>
        <taxon>Bacteriovorax</taxon>
    </lineage>
</organism>
<gene>
    <name evidence="2" type="ORF">C0V70_02570</name>
</gene>
<dbReference type="Proteomes" id="UP000235584">
    <property type="component" value="Chromosome"/>
</dbReference>
<name>A0A2K9NNA4_BACTC</name>
<evidence type="ECO:0000256" key="1">
    <source>
        <dbReference type="SAM" id="Phobius"/>
    </source>
</evidence>
<reference evidence="2 3" key="1">
    <citation type="submission" date="2018-01" db="EMBL/GenBank/DDBJ databases">
        <title>Complete genome sequence of Bacteriovorax stolpii DSM12778.</title>
        <authorList>
            <person name="Tang B."/>
            <person name="Chang J."/>
        </authorList>
    </citation>
    <scope>NUCLEOTIDE SEQUENCE [LARGE SCALE GENOMIC DNA]</scope>
    <source>
        <strain evidence="2 3">DSM 12778</strain>
    </source>
</reference>
<evidence type="ECO:0000313" key="2">
    <source>
        <dbReference type="EMBL" id="AUN97006.1"/>
    </source>
</evidence>
<evidence type="ECO:0000313" key="3">
    <source>
        <dbReference type="Proteomes" id="UP000235584"/>
    </source>
</evidence>
<protein>
    <submittedName>
        <fullName evidence="2">Uncharacterized protein</fullName>
    </submittedName>
</protein>
<dbReference type="KEGG" id="bsto:C0V70_02570"/>
<accession>A0A2K9NNA4</accession>
<sequence>MEDHVRNQPKPLVERVYKYKNKDRNFFCPLCRTERNVTVSPKLTKKNLLQITLTTIVLGAALYPFFGVESFVIFFAIWGAFELAVRSDYKKQIPCQHCGFDATWYKRDVKVARQKVAEFWAQKQTVNPSVSNNQAKPS</sequence>